<proteinExistence type="predicted"/>
<protein>
    <recommendedName>
        <fullName evidence="4">Secreted protein</fullName>
    </recommendedName>
</protein>
<organism evidence="2 3">
    <name type="scientific">Patellaria atrata CBS 101060</name>
    <dbReference type="NCBI Taxonomy" id="1346257"/>
    <lineage>
        <taxon>Eukaryota</taxon>
        <taxon>Fungi</taxon>
        <taxon>Dikarya</taxon>
        <taxon>Ascomycota</taxon>
        <taxon>Pezizomycotina</taxon>
        <taxon>Dothideomycetes</taxon>
        <taxon>Dothideomycetes incertae sedis</taxon>
        <taxon>Patellariales</taxon>
        <taxon>Patellariaceae</taxon>
        <taxon>Patellaria</taxon>
    </lineage>
</organism>
<dbReference type="Proteomes" id="UP000799429">
    <property type="component" value="Unassembled WGS sequence"/>
</dbReference>
<feature type="chain" id="PRO_5040474584" description="Secreted protein" evidence="1">
    <location>
        <begin position="18"/>
        <end position="144"/>
    </location>
</feature>
<gene>
    <name evidence="2" type="ORF">M501DRAFT_168535</name>
</gene>
<evidence type="ECO:0008006" key="4">
    <source>
        <dbReference type="Google" id="ProtNLM"/>
    </source>
</evidence>
<feature type="signal peptide" evidence="1">
    <location>
        <begin position="1"/>
        <end position="17"/>
    </location>
</feature>
<accession>A0A9P4VRF3</accession>
<reference evidence="2" key="1">
    <citation type="journal article" date="2020" name="Stud. Mycol.">
        <title>101 Dothideomycetes genomes: a test case for predicting lifestyles and emergence of pathogens.</title>
        <authorList>
            <person name="Haridas S."/>
            <person name="Albert R."/>
            <person name="Binder M."/>
            <person name="Bloem J."/>
            <person name="Labutti K."/>
            <person name="Salamov A."/>
            <person name="Andreopoulos B."/>
            <person name="Baker S."/>
            <person name="Barry K."/>
            <person name="Bills G."/>
            <person name="Bluhm B."/>
            <person name="Cannon C."/>
            <person name="Castanera R."/>
            <person name="Culley D."/>
            <person name="Daum C."/>
            <person name="Ezra D."/>
            <person name="Gonzalez J."/>
            <person name="Henrissat B."/>
            <person name="Kuo A."/>
            <person name="Liang C."/>
            <person name="Lipzen A."/>
            <person name="Lutzoni F."/>
            <person name="Magnuson J."/>
            <person name="Mondo S."/>
            <person name="Nolan M."/>
            <person name="Ohm R."/>
            <person name="Pangilinan J."/>
            <person name="Park H.-J."/>
            <person name="Ramirez L."/>
            <person name="Alfaro M."/>
            <person name="Sun H."/>
            <person name="Tritt A."/>
            <person name="Yoshinaga Y."/>
            <person name="Zwiers L.-H."/>
            <person name="Turgeon B."/>
            <person name="Goodwin S."/>
            <person name="Spatafora J."/>
            <person name="Crous P."/>
            <person name="Grigoriev I."/>
        </authorList>
    </citation>
    <scope>NUCLEOTIDE SEQUENCE</scope>
    <source>
        <strain evidence="2">CBS 101060</strain>
    </source>
</reference>
<evidence type="ECO:0000256" key="1">
    <source>
        <dbReference type="SAM" id="SignalP"/>
    </source>
</evidence>
<keyword evidence="1" id="KW-0732">Signal</keyword>
<evidence type="ECO:0000313" key="2">
    <source>
        <dbReference type="EMBL" id="KAF2837479.1"/>
    </source>
</evidence>
<evidence type="ECO:0000313" key="3">
    <source>
        <dbReference type="Proteomes" id="UP000799429"/>
    </source>
</evidence>
<dbReference type="EMBL" id="MU006099">
    <property type="protein sequence ID" value="KAF2837479.1"/>
    <property type="molecule type" value="Genomic_DNA"/>
</dbReference>
<name>A0A9P4VRF3_9PEZI</name>
<dbReference type="AlphaFoldDB" id="A0A9P4VRF3"/>
<comment type="caution">
    <text evidence="2">The sequence shown here is derived from an EMBL/GenBank/DDBJ whole genome shotgun (WGS) entry which is preliminary data.</text>
</comment>
<sequence>MLLVFLVVSVCWGRFRAQKLCRVHKSSKLSCSHLTSTSRTSLPFPRFGRPHRLFVPLLHGQRRSVQGPLGQLHNITSIESPLLNSGFVTTGVPWHLAPPRKAFNCAFLLDTPQVITFKALPLQLSAGATIHISRIRSKETDSPF</sequence>
<keyword evidence="3" id="KW-1185">Reference proteome</keyword>